<dbReference type="KEGG" id="bmeg:BG04_2876"/>
<dbReference type="InterPro" id="IPR031360">
    <property type="entry name" value="TrpP"/>
</dbReference>
<dbReference type="RefSeq" id="WP_034654488.1">
    <property type="nucleotide sequence ID" value="NZ_BCVB01000014.1"/>
</dbReference>
<gene>
    <name evidence="1" type="ORF">BG04_2876</name>
</gene>
<accession>A0A0B6AP88</accession>
<dbReference type="GeneID" id="93640942"/>
<dbReference type="HOGENOM" id="CLU_126994_0_0_9"/>
<organism evidence="1 2">
    <name type="scientific">Priestia megaterium (strain ATCC 14581 / DSM 32 / CCUG 1817 / JCM 2506 / NBRC 15308 / NCIMB 9376 / NCTC 10342 / NRRL B-14308 / VKM B-512 / Ford 19)</name>
    <name type="common">Bacillus megaterium</name>
    <dbReference type="NCBI Taxonomy" id="1348623"/>
    <lineage>
        <taxon>Bacteria</taxon>
        <taxon>Bacillati</taxon>
        <taxon>Bacillota</taxon>
        <taxon>Bacilli</taxon>
        <taxon>Bacillales</taxon>
        <taxon>Bacillaceae</taxon>
        <taxon>Priestia</taxon>
    </lineage>
</organism>
<dbReference type="EMBL" id="CP009920">
    <property type="protein sequence ID" value="AJI25316.1"/>
    <property type="molecule type" value="Genomic_DNA"/>
</dbReference>
<dbReference type="Proteomes" id="UP000031829">
    <property type="component" value="Chromosome"/>
</dbReference>
<proteinExistence type="predicted"/>
<evidence type="ECO:0000313" key="2">
    <source>
        <dbReference type="Proteomes" id="UP000031829"/>
    </source>
</evidence>
<evidence type="ECO:0000313" key="1">
    <source>
        <dbReference type="EMBL" id="AJI25316.1"/>
    </source>
</evidence>
<dbReference type="Pfam" id="PF17099">
    <property type="entry name" value="TrpP"/>
    <property type="match status" value="1"/>
</dbReference>
<sequence length="176" mass="18176">MNTKVLVSLALLVGIGAVLHTVVPPILFGMKPDMMLTMMFLAILLFPSIKNVALVSLTTAVISALTTSFPGGQIANLIDKPITAFVFFALFMLVKKATGIKTPVAAALTAVGTLVSGTVFLSAAALIVGLPGGNSVMALVTAVVLPATVVNTIVMVVIYPIVQSVLKRTSIKAKLS</sequence>
<dbReference type="AlphaFoldDB" id="A0A0B6AP88"/>
<name>A0A0B6AP88_PRIM2</name>
<protein>
    <submittedName>
        <fullName evidence="1">Putative membrane protein</fullName>
    </submittedName>
</protein>
<reference evidence="1 2" key="1">
    <citation type="journal article" date="2015" name="Genome Announc.">
        <title>Complete genome sequences for 35 biothreat assay-relevant bacillus species.</title>
        <authorList>
            <person name="Johnson S.L."/>
            <person name="Daligault H.E."/>
            <person name="Davenport K.W."/>
            <person name="Jaissle J."/>
            <person name="Frey K.G."/>
            <person name="Ladner J.T."/>
            <person name="Broomall S.M."/>
            <person name="Bishop-Lilly K.A."/>
            <person name="Bruce D.C."/>
            <person name="Gibbons H.S."/>
            <person name="Coyne S.R."/>
            <person name="Lo C.C."/>
            <person name="Meincke L."/>
            <person name="Munk A.C."/>
            <person name="Koroleva G.I."/>
            <person name="Rosenzweig C.N."/>
            <person name="Palacios G.F."/>
            <person name="Redden C.L."/>
            <person name="Minogue T.D."/>
            <person name="Chain P.S."/>
        </authorList>
    </citation>
    <scope>NUCLEOTIDE SEQUENCE [LARGE SCALE GENOMIC DNA]</scope>
    <source>
        <strain evidence="2">ATCC 14581 / DSM 32 / JCM 2506 / NBRC 15308 / NCIMB 9376 / NCTC 10342 / NRRL B-14308 / VKM B-512</strain>
    </source>
</reference>